<sequence>MAFLTLKRMRTYSLCAILGLGMAAALGGCGKAANEAKPQYELLETRWMLKQVDETPVMVSSFSYDYDSYIQLKRIDNRAVGLAACDAISARFALTTATKQLSLSQMGTMQSSCASPFLSNRYLSALAQTARYELEGNKLFLYDAQAAKPRLIFEAAQ</sequence>
<feature type="signal peptide" evidence="1">
    <location>
        <begin position="1"/>
        <end position="27"/>
    </location>
</feature>
<organism evidence="3 4">
    <name type="scientific">Hymenobacter arizonensis</name>
    <name type="common">Siccationidurans arizonensis</name>
    <dbReference type="NCBI Taxonomy" id="1227077"/>
    <lineage>
        <taxon>Bacteria</taxon>
        <taxon>Pseudomonadati</taxon>
        <taxon>Bacteroidota</taxon>
        <taxon>Cytophagia</taxon>
        <taxon>Cytophagales</taxon>
        <taxon>Hymenobacteraceae</taxon>
        <taxon>Hymenobacter</taxon>
    </lineage>
</organism>
<keyword evidence="1" id="KW-0732">Signal</keyword>
<proteinExistence type="predicted"/>
<evidence type="ECO:0000259" key="2">
    <source>
        <dbReference type="Pfam" id="PF03724"/>
    </source>
</evidence>
<dbReference type="PROSITE" id="PS51257">
    <property type="entry name" value="PROKAR_LIPOPROTEIN"/>
    <property type="match status" value="1"/>
</dbReference>
<evidence type="ECO:0000313" key="3">
    <source>
        <dbReference type="EMBL" id="SFP97978.1"/>
    </source>
</evidence>
<dbReference type="Gene3D" id="2.40.128.270">
    <property type="match status" value="1"/>
</dbReference>
<name>A0A1I5US29_HYMAR</name>
<keyword evidence="4" id="KW-1185">Reference proteome</keyword>
<reference evidence="4" key="1">
    <citation type="submission" date="2016-10" db="EMBL/GenBank/DDBJ databases">
        <authorList>
            <person name="Varghese N."/>
            <person name="Submissions S."/>
        </authorList>
    </citation>
    <scope>NUCLEOTIDE SEQUENCE [LARGE SCALE GENOMIC DNA]</scope>
    <source>
        <strain evidence="4">OR362-8,ATCC BAA-1266,JCM 13504</strain>
    </source>
</reference>
<dbReference type="Proteomes" id="UP000199029">
    <property type="component" value="Unassembled WGS sequence"/>
</dbReference>
<evidence type="ECO:0000256" key="1">
    <source>
        <dbReference type="SAM" id="SignalP"/>
    </source>
</evidence>
<dbReference type="RefSeq" id="WP_092669659.1">
    <property type="nucleotide sequence ID" value="NZ_FOXS01000001.1"/>
</dbReference>
<dbReference type="Pfam" id="PF03724">
    <property type="entry name" value="META"/>
    <property type="match status" value="1"/>
</dbReference>
<feature type="chain" id="PRO_5011739761" evidence="1">
    <location>
        <begin position="28"/>
        <end position="157"/>
    </location>
</feature>
<accession>A0A1I5US29</accession>
<dbReference type="AlphaFoldDB" id="A0A1I5US29"/>
<dbReference type="OrthoDB" id="880459at2"/>
<gene>
    <name evidence="3" type="ORF">SAMN04515668_1047</name>
</gene>
<dbReference type="EMBL" id="FOXS01000001">
    <property type="protein sequence ID" value="SFP97978.1"/>
    <property type="molecule type" value="Genomic_DNA"/>
</dbReference>
<evidence type="ECO:0000313" key="4">
    <source>
        <dbReference type="Proteomes" id="UP000199029"/>
    </source>
</evidence>
<dbReference type="STRING" id="1227077.SAMN04515668_1047"/>
<dbReference type="InterPro" id="IPR005184">
    <property type="entry name" value="DUF306_Meta_HslJ"/>
</dbReference>
<protein>
    <submittedName>
        <fullName evidence="3">META domain-containing protein</fullName>
    </submittedName>
</protein>
<feature type="domain" description="DUF306" evidence="2">
    <location>
        <begin position="41"/>
        <end position="146"/>
    </location>
</feature>
<dbReference type="InterPro" id="IPR038670">
    <property type="entry name" value="HslJ-like_sf"/>
</dbReference>